<sequence length="175" mass="20431">MCLSNPLSKVDWLIPALLCLSYIFEIQQVRIILMDFQTLLQAVVKSLFMFISQTLGESFSNRFRFSISNAFPHLRDIENLNILLDILPTHLTERYFPSCLIFPIRSLLISLCHSEQYYNSLIIPLSIFDDIQQFEFIIRSSSFPQLPLSQFRDANGFSEMMKRISTLGMLYLLFL</sequence>
<dbReference type="Proteomes" id="UP001165289">
    <property type="component" value="Unassembled WGS sequence"/>
</dbReference>
<dbReference type="AlphaFoldDB" id="A0AAV7KFG1"/>
<comment type="caution">
    <text evidence="1">The sequence shown here is derived from an EMBL/GenBank/DDBJ whole genome shotgun (WGS) entry which is preliminary data.</text>
</comment>
<gene>
    <name evidence="1" type="ORF">LOD99_14563</name>
</gene>
<proteinExistence type="predicted"/>
<reference evidence="1 2" key="1">
    <citation type="journal article" date="2023" name="BMC Biol.">
        <title>The compact genome of the sponge Oopsacas minuta (Hexactinellida) is lacking key metazoan core genes.</title>
        <authorList>
            <person name="Santini S."/>
            <person name="Schenkelaars Q."/>
            <person name="Jourda C."/>
            <person name="Duchesne M."/>
            <person name="Belahbib H."/>
            <person name="Rocher C."/>
            <person name="Selva M."/>
            <person name="Riesgo A."/>
            <person name="Vervoort M."/>
            <person name="Leys S.P."/>
            <person name="Kodjabachian L."/>
            <person name="Le Bivic A."/>
            <person name="Borchiellini C."/>
            <person name="Claverie J.M."/>
            <person name="Renard E."/>
        </authorList>
    </citation>
    <scope>NUCLEOTIDE SEQUENCE [LARGE SCALE GENOMIC DNA]</scope>
    <source>
        <strain evidence="1">SPO-2</strain>
    </source>
</reference>
<dbReference type="EMBL" id="JAKMXF010000055">
    <property type="protein sequence ID" value="KAI6659640.1"/>
    <property type="molecule type" value="Genomic_DNA"/>
</dbReference>
<evidence type="ECO:0000313" key="2">
    <source>
        <dbReference type="Proteomes" id="UP001165289"/>
    </source>
</evidence>
<evidence type="ECO:0000313" key="1">
    <source>
        <dbReference type="EMBL" id="KAI6659640.1"/>
    </source>
</evidence>
<name>A0AAV7KFG1_9METZ</name>
<organism evidence="1 2">
    <name type="scientific">Oopsacas minuta</name>
    <dbReference type="NCBI Taxonomy" id="111878"/>
    <lineage>
        <taxon>Eukaryota</taxon>
        <taxon>Metazoa</taxon>
        <taxon>Porifera</taxon>
        <taxon>Hexactinellida</taxon>
        <taxon>Hexasterophora</taxon>
        <taxon>Lyssacinosida</taxon>
        <taxon>Leucopsacidae</taxon>
        <taxon>Oopsacas</taxon>
    </lineage>
</organism>
<protein>
    <submittedName>
        <fullName evidence="1">Uncharacterized protein</fullName>
    </submittedName>
</protein>
<accession>A0AAV7KFG1</accession>
<keyword evidence="2" id="KW-1185">Reference proteome</keyword>